<dbReference type="Proteomes" id="UP000228934">
    <property type="component" value="Unassembled WGS sequence"/>
</dbReference>
<organism evidence="2 3">
    <name type="scientific">Aquarana catesbeiana</name>
    <name type="common">American bullfrog</name>
    <name type="synonym">Rana catesbeiana</name>
    <dbReference type="NCBI Taxonomy" id="8400"/>
    <lineage>
        <taxon>Eukaryota</taxon>
        <taxon>Metazoa</taxon>
        <taxon>Chordata</taxon>
        <taxon>Craniata</taxon>
        <taxon>Vertebrata</taxon>
        <taxon>Euteleostomi</taxon>
        <taxon>Amphibia</taxon>
        <taxon>Batrachia</taxon>
        <taxon>Anura</taxon>
        <taxon>Neobatrachia</taxon>
        <taxon>Ranoidea</taxon>
        <taxon>Ranidae</taxon>
        <taxon>Aquarana</taxon>
    </lineage>
</organism>
<proteinExistence type="predicted"/>
<feature type="compositionally biased region" description="Basic residues" evidence="1">
    <location>
        <begin position="68"/>
        <end position="80"/>
    </location>
</feature>
<reference evidence="3" key="1">
    <citation type="journal article" date="2017" name="Nat. Commun.">
        <title>The North American bullfrog draft genome provides insight into hormonal regulation of long noncoding RNA.</title>
        <authorList>
            <person name="Hammond S.A."/>
            <person name="Warren R.L."/>
            <person name="Vandervalk B.P."/>
            <person name="Kucuk E."/>
            <person name="Khan H."/>
            <person name="Gibb E.A."/>
            <person name="Pandoh P."/>
            <person name="Kirk H."/>
            <person name="Zhao Y."/>
            <person name="Jones M."/>
            <person name="Mungall A.J."/>
            <person name="Coope R."/>
            <person name="Pleasance S."/>
            <person name="Moore R.A."/>
            <person name="Holt R.A."/>
            <person name="Round J.M."/>
            <person name="Ohora S."/>
            <person name="Walle B.V."/>
            <person name="Veldhoen N."/>
            <person name="Helbing C.C."/>
            <person name="Birol I."/>
        </authorList>
    </citation>
    <scope>NUCLEOTIDE SEQUENCE [LARGE SCALE GENOMIC DNA]</scope>
</reference>
<keyword evidence="3" id="KW-1185">Reference proteome</keyword>
<accession>A0A2G9SKC4</accession>
<dbReference type="AlphaFoldDB" id="A0A2G9SKC4"/>
<feature type="region of interest" description="Disordered" evidence="1">
    <location>
        <begin position="31"/>
        <end position="89"/>
    </location>
</feature>
<name>A0A2G9SKC4_AQUCT</name>
<evidence type="ECO:0000256" key="1">
    <source>
        <dbReference type="SAM" id="MobiDB-lite"/>
    </source>
</evidence>
<feature type="compositionally biased region" description="Basic and acidic residues" evidence="1">
    <location>
        <begin position="34"/>
        <end position="43"/>
    </location>
</feature>
<dbReference type="EMBL" id="KV924068">
    <property type="protein sequence ID" value="PIO39983.1"/>
    <property type="molecule type" value="Genomic_DNA"/>
</dbReference>
<feature type="non-terminal residue" evidence="2">
    <location>
        <position position="310"/>
    </location>
</feature>
<protein>
    <submittedName>
        <fullName evidence="2">Uncharacterized protein</fullName>
    </submittedName>
</protein>
<evidence type="ECO:0000313" key="2">
    <source>
        <dbReference type="EMBL" id="PIO39983.1"/>
    </source>
</evidence>
<sequence>MESLTDSQGHTQPADLVVQVSTVSTNAVCPLSSADKEMKRDEDYVPEPGESVPEDTNTTETVSALKPQKPKRRSSTRRRVSQTPIEVQHAANPEAATDLLENIIIAEHKTLETITEGPKPKTDLLVEDRAPSPKLPVITDVAKGKKGRRLSRNYQKPAIFYSSTEPNTYTRDPCIILPQSDENSTTFTSEPYLPFDGILQSTGTEKKVRRSLRLRRDSGASGLFWVSETTSSEGTSRRKSLSSAVQPLGNSNLILESVTCSPNKEQLSVQHIPGAAKWKSLSSAMQSLENKLILESVTHSPKKEQLSIKQ</sequence>
<gene>
    <name evidence="2" type="ORF">AB205_0033010</name>
</gene>
<evidence type="ECO:0000313" key="3">
    <source>
        <dbReference type="Proteomes" id="UP000228934"/>
    </source>
</evidence>